<accession>A0A7Y0L8V4</accession>
<dbReference type="Proteomes" id="UP000533476">
    <property type="component" value="Unassembled WGS sequence"/>
</dbReference>
<dbReference type="RefSeq" id="WP_169101811.1">
    <property type="nucleotide sequence ID" value="NZ_JABBVZ010000080.1"/>
</dbReference>
<proteinExistence type="predicted"/>
<comment type="caution">
    <text evidence="1">The sequence shown here is derived from an EMBL/GenBank/DDBJ whole genome shotgun (WGS) entry which is preliminary data.</text>
</comment>
<name>A0A7Y0L8V4_9FIRM</name>
<evidence type="ECO:0000313" key="1">
    <source>
        <dbReference type="EMBL" id="NMP24039.1"/>
    </source>
</evidence>
<dbReference type="AlphaFoldDB" id="A0A7Y0L8V4"/>
<evidence type="ECO:0000313" key="2">
    <source>
        <dbReference type="Proteomes" id="UP000533476"/>
    </source>
</evidence>
<reference evidence="1 2" key="1">
    <citation type="submission" date="2020-04" db="EMBL/GenBank/DDBJ databases">
        <authorList>
            <person name="Zhang R."/>
            <person name="Schippers A."/>
        </authorList>
    </citation>
    <scope>NUCLEOTIDE SEQUENCE [LARGE SCALE GENOMIC DNA]</scope>
    <source>
        <strain evidence="1 2">DSM 109850</strain>
    </source>
</reference>
<dbReference type="EMBL" id="JABBVZ010000080">
    <property type="protein sequence ID" value="NMP24039.1"/>
    <property type="molecule type" value="Genomic_DNA"/>
</dbReference>
<keyword evidence="2" id="KW-1185">Reference proteome</keyword>
<organism evidence="1 2">
    <name type="scientific">Sulfobacillus harzensis</name>
    <dbReference type="NCBI Taxonomy" id="2729629"/>
    <lineage>
        <taxon>Bacteria</taxon>
        <taxon>Bacillati</taxon>
        <taxon>Bacillota</taxon>
        <taxon>Clostridia</taxon>
        <taxon>Eubacteriales</taxon>
        <taxon>Clostridiales Family XVII. Incertae Sedis</taxon>
        <taxon>Sulfobacillus</taxon>
    </lineage>
</organism>
<protein>
    <submittedName>
        <fullName evidence="1">Uncharacterized protein</fullName>
    </submittedName>
</protein>
<sequence>MPVPNSATLQWAQRVLEGLNATPTATNMKLASGWIVAEHGWAWNGSGNNPLNTTWKLPGSTNFNNLGNGEGVQNYPSIQEGLQATIDTLTQQSPSFSTLVEGLRNADYNLFFSAQGMQELDTWGTAGPYCKSVVDSVTGIPTQYLHAAGQAGAGATVEAGPILQRFFSDINTGANDLANLLGLNQFIKPGANTKSIIVGAGVAALILWLIAEGADNA</sequence>
<gene>
    <name evidence="1" type="ORF">HIJ39_17030</name>
</gene>